<sequence>MTETSQFSLFKDCLASQLLSKPDFSNAADDSELDEFASYLAEEAWPILPQSYQEATYEARDSILPSIDSISLDNVSPSFVDTFISYGLAPNADHDDAVKFLYKVIGEYVEQACAPPPVWKATRATECEICEREVALSYHHLIPRSTHAKVLRRGWHPESMLNKVAWLCRACHSAVHRVATNEELAQHYHTVELLLVREDIQRWRAYAAKQKWRPRPKRH</sequence>
<dbReference type="EMBL" id="AACS02000004">
    <property type="protein sequence ID" value="EAU81632.1"/>
    <property type="molecule type" value="Genomic_DNA"/>
</dbReference>
<dbReference type="Proteomes" id="UP000001861">
    <property type="component" value="Unassembled WGS sequence"/>
</dbReference>
<reference evidence="1 2" key="1">
    <citation type="journal article" date="2010" name="Proc. Natl. Acad. Sci. U.S.A.">
        <title>Insights into evolution of multicellular fungi from the assembled chromosomes of the mushroom Coprinopsis cinerea (Coprinus cinereus).</title>
        <authorList>
            <person name="Stajich J.E."/>
            <person name="Wilke S.K."/>
            <person name="Ahren D."/>
            <person name="Au C.H."/>
            <person name="Birren B.W."/>
            <person name="Borodovsky M."/>
            <person name="Burns C."/>
            <person name="Canback B."/>
            <person name="Casselton L.A."/>
            <person name="Cheng C.K."/>
            <person name="Deng J."/>
            <person name="Dietrich F.S."/>
            <person name="Fargo D.C."/>
            <person name="Farman M.L."/>
            <person name="Gathman A.C."/>
            <person name="Goldberg J."/>
            <person name="Guigo R."/>
            <person name="Hoegger P.J."/>
            <person name="Hooker J.B."/>
            <person name="Huggins A."/>
            <person name="James T.Y."/>
            <person name="Kamada T."/>
            <person name="Kilaru S."/>
            <person name="Kodira C."/>
            <person name="Kues U."/>
            <person name="Kupfer D."/>
            <person name="Kwan H.S."/>
            <person name="Lomsadze A."/>
            <person name="Li W."/>
            <person name="Lilly W.W."/>
            <person name="Ma L.J."/>
            <person name="Mackey A.J."/>
            <person name="Manning G."/>
            <person name="Martin F."/>
            <person name="Muraguchi H."/>
            <person name="Natvig D.O."/>
            <person name="Palmerini H."/>
            <person name="Ramesh M.A."/>
            <person name="Rehmeyer C.J."/>
            <person name="Roe B.A."/>
            <person name="Shenoy N."/>
            <person name="Stanke M."/>
            <person name="Ter-Hovhannisyan V."/>
            <person name="Tunlid A."/>
            <person name="Velagapudi R."/>
            <person name="Vision T.J."/>
            <person name="Zeng Q."/>
            <person name="Zolan M.E."/>
            <person name="Pukkila P.J."/>
        </authorList>
    </citation>
    <scope>NUCLEOTIDE SEQUENCE [LARGE SCALE GENOMIC DNA]</scope>
    <source>
        <strain evidence="2">Okayama-7 / 130 / ATCC MYA-4618 / FGSC 9003</strain>
    </source>
</reference>
<dbReference type="RefSeq" id="XP_001840185.1">
    <property type="nucleotide sequence ID" value="XM_001840133.1"/>
</dbReference>
<organism evidence="1 2">
    <name type="scientific">Coprinopsis cinerea (strain Okayama-7 / 130 / ATCC MYA-4618 / FGSC 9003)</name>
    <name type="common">Inky cap fungus</name>
    <name type="synonym">Hormographiella aspergillata</name>
    <dbReference type="NCBI Taxonomy" id="240176"/>
    <lineage>
        <taxon>Eukaryota</taxon>
        <taxon>Fungi</taxon>
        <taxon>Dikarya</taxon>
        <taxon>Basidiomycota</taxon>
        <taxon>Agaricomycotina</taxon>
        <taxon>Agaricomycetes</taxon>
        <taxon>Agaricomycetidae</taxon>
        <taxon>Agaricales</taxon>
        <taxon>Agaricineae</taxon>
        <taxon>Psathyrellaceae</taxon>
        <taxon>Coprinopsis</taxon>
    </lineage>
</organism>
<accession>A8PBH6</accession>
<evidence type="ECO:0000313" key="2">
    <source>
        <dbReference type="Proteomes" id="UP000001861"/>
    </source>
</evidence>
<name>A8PBH6_COPC7</name>
<dbReference type="PANTHER" id="PTHR37827">
    <property type="entry name" value="TUDOR DOMAIN-CONTAINING PROTEIN"/>
    <property type="match status" value="1"/>
</dbReference>
<dbReference type="eggNOG" id="ENOG502S89B">
    <property type="taxonomic scope" value="Eukaryota"/>
</dbReference>
<dbReference type="InParanoid" id="A8PBH6"/>
<dbReference type="STRING" id="240176.A8PBH6"/>
<dbReference type="OMA" id="WHDEWML"/>
<dbReference type="AlphaFoldDB" id="A8PBH6"/>
<evidence type="ECO:0000313" key="1">
    <source>
        <dbReference type="EMBL" id="EAU81632.1"/>
    </source>
</evidence>
<dbReference type="KEGG" id="cci:CC1G_02648"/>
<evidence type="ECO:0008006" key="3">
    <source>
        <dbReference type="Google" id="ProtNLM"/>
    </source>
</evidence>
<keyword evidence="2" id="KW-1185">Reference proteome</keyword>
<proteinExistence type="predicted"/>
<dbReference type="OrthoDB" id="4850648at2759"/>
<gene>
    <name evidence="1" type="ORF">CC1G_02648</name>
</gene>
<dbReference type="PANTHER" id="PTHR37827:SF1">
    <property type="entry name" value="HNH DOMAIN-CONTAINING PROTEIN"/>
    <property type="match status" value="1"/>
</dbReference>
<comment type="caution">
    <text evidence="1">The sequence shown here is derived from an EMBL/GenBank/DDBJ whole genome shotgun (WGS) entry which is preliminary data.</text>
</comment>
<protein>
    <recommendedName>
        <fullName evidence="3">HNH domain-containing protein</fullName>
    </recommendedName>
</protein>
<dbReference type="GeneID" id="6016817"/>
<dbReference type="VEuPathDB" id="FungiDB:CC1G_02648"/>